<dbReference type="Gene3D" id="2.60.120.40">
    <property type="match status" value="1"/>
</dbReference>
<keyword evidence="3 5" id="KW-0732">Signal</keyword>
<dbReference type="InterPro" id="IPR001073">
    <property type="entry name" value="C1q_dom"/>
</dbReference>
<evidence type="ECO:0000256" key="5">
    <source>
        <dbReference type="SAM" id="SignalP"/>
    </source>
</evidence>
<evidence type="ECO:0000313" key="8">
    <source>
        <dbReference type="Proteomes" id="UP001195483"/>
    </source>
</evidence>
<keyword evidence="8" id="KW-1185">Reference proteome</keyword>
<keyword evidence="2" id="KW-0964">Secreted</keyword>
<dbReference type="SUPFAM" id="SSF49842">
    <property type="entry name" value="TNF-like"/>
    <property type="match status" value="1"/>
</dbReference>
<dbReference type="PANTHER" id="PTHR22923:SF116">
    <property type="entry name" value="C1Q DOMAIN-CONTAINING PROTEIN"/>
    <property type="match status" value="1"/>
</dbReference>
<comment type="subcellular location">
    <subcellularLocation>
        <location evidence="1">Secreted</location>
    </subcellularLocation>
</comment>
<dbReference type="PROSITE" id="PS50871">
    <property type="entry name" value="C1Q"/>
    <property type="match status" value="1"/>
</dbReference>
<accession>A0AAE0RXD9</accession>
<dbReference type="GO" id="GO:0005576">
    <property type="term" value="C:extracellular region"/>
    <property type="evidence" value="ECO:0007669"/>
    <property type="project" value="UniProtKB-SubCell"/>
</dbReference>
<dbReference type="PANTHER" id="PTHR22923">
    <property type="entry name" value="CEREBELLIN-RELATED"/>
    <property type="match status" value="1"/>
</dbReference>
<gene>
    <name evidence="7" type="ORF">CHS0354_016176</name>
</gene>
<dbReference type="AlphaFoldDB" id="A0AAE0RXD9"/>
<protein>
    <recommendedName>
        <fullName evidence="6">C1q domain-containing protein</fullName>
    </recommendedName>
</protein>
<reference evidence="7" key="3">
    <citation type="submission" date="2023-05" db="EMBL/GenBank/DDBJ databases">
        <authorList>
            <person name="Smith C.H."/>
        </authorList>
    </citation>
    <scope>NUCLEOTIDE SEQUENCE</scope>
    <source>
        <strain evidence="7">CHS0354</strain>
        <tissue evidence="7">Mantle</tissue>
    </source>
</reference>
<dbReference type="InterPro" id="IPR008983">
    <property type="entry name" value="Tumour_necrosis_fac-like_dom"/>
</dbReference>
<evidence type="ECO:0000256" key="4">
    <source>
        <dbReference type="SAM" id="Coils"/>
    </source>
</evidence>
<dbReference type="Proteomes" id="UP001195483">
    <property type="component" value="Unassembled WGS sequence"/>
</dbReference>
<feature type="chain" id="PRO_5042283799" description="C1q domain-containing protein" evidence="5">
    <location>
        <begin position="20"/>
        <end position="285"/>
    </location>
</feature>
<reference evidence="7" key="1">
    <citation type="journal article" date="2021" name="Genome Biol. Evol.">
        <title>A High-Quality Reference Genome for a Parasitic Bivalve with Doubly Uniparental Inheritance (Bivalvia: Unionida).</title>
        <authorList>
            <person name="Smith C.H."/>
        </authorList>
    </citation>
    <scope>NUCLEOTIDE SEQUENCE</scope>
    <source>
        <strain evidence="7">CHS0354</strain>
    </source>
</reference>
<reference evidence="7" key="2">
    <citation type="journal article" date="2021" name="Genome Biol. Evol.">
        <title>Developing a high-quality reference genome for a parasitic bivalve with doubly uniparental inheritance (Bivalvia: Unionida).</title>
        <authorList>
            <person name="Smith C.H."/>
        </authorList>
    </citation>
    <scope>NUCLEOTIDE SEQUENCE</scope>
    <source>
        <strain evidence="7">CHS0354</strain>
        <tissue evidence="7">Mantle</tissue>
    </source>
</reference>
<evidence type="ECO:0000256" key="2">
    <source>
        <dbReference type="ARBA" id="ARBA00022525"/>
    </source>
</evidence>
<evidence type="ECO:0000259" key="6">
    <source>
        <dbReference type="PROSITE" id="PS50871"/>
    </source>
</evidence>
<proteinExistence type="predicted"/>
<evidence type="ECO:0000256" key="1">
    <source>
        <dbReference type="ARBA" id="ARBA00004613"/>
    </source>
</evidence>
<dbReference type="InterPro" id="IPR050822">
    <property type="entry name" value="Cerebellin_Synaptic_Org"/>
</dbReference>
<evidence type="ECO:0000313" key="7">
    <source>
        <dbReference type="EMBL" id="KAK3581333.1"/>
    </source>
</evidence>
<feature type="signal peptide" evidence="5">
    <location>
        <begin position="1"/>
        <end position="19"/>
    </location>
</feature>
<name>A0AAE0RXD9_9BIVA</name>
<dbReference type="Pfam" id="PF00386">
    <property type="entry name" value="C1q"/>
    <property type="match status" value="1"/>
</dbReference>
<feature type="domain" description="C1q" evidence="6">
    <location>
        <begin position="147"/>
        <end position="285"/>
    </location>
</feature>
<sequence length="285" mass="31979">MAALWIILHVVFLVTLCNANNQHDFAHFLARIKELEEGQRVCMQYVPVMRELQARLNQAESSLLELGDLGSKLQEANSRILDLEIKLKINKAEADKEGTSNGLLKLWTSTSEGDVKVRPHVNDIANTTDRIHPYQRGVDAPTRRATLYTDRVAFSAYVKNNIANLGANHIIHFDTVIHNEGRGFDPLLGLFTCPISGTYYFQATILSKDEDFIDTYIVLDDYYTAGVHSNSGGLMNGQAGNAVIMHCAKGQRVWVRTVHDQHGIKNVYGDKYSTFIGHLLWVDHA</sequence>
<comment type="caution">
    <text evidence="7">The sequence shown here is derived from an EMBL/GenBank/DDBJ whole genome shotgun (WGS) entry which is preliminary data.</text>
</comment>
<dbReference type="PRINTS" id="PR00007">
    <property type="entry name" value="COMPLEMNTC1Q"/>
</dbReference>
<feature type="coiled-coil region" evidence="4">
    <location>
        <begin position="49"/>
        <end position="93"/>
    </location>
</feature>
<organism evidence="7 8">
    <name type="scientific">Potamilus streckersoni</name>
    <dbReference type="NCBI Taxonomy" id="2493646"/>
    <lineage>
        <taxon>Eukaryota</taxon>
        <taxon>Metazoa</taxon>
        <taxon>Spiralia</taxon>
        <taxon>Lophotrochozoa</taxon>
        <taxon>Mollusca</taxon>
        <taxon>Bivalvia</taxon>
        <taxon>Autobranchia</taxon>
        <taxon>Heteroconchia</taxon>
        <taxon>Palaeoheterodonta</taxon>
        <taxon>Unionida</taxon>
        <taxon>Unionoidea</taxon>
        <taxon>Unionidae</taxon>
        <taxon>Ambleminae</taxon>
        <taxon>Lampsilini</taxon>
        <taxon>Potamilus</taxon>
    </lineage>
</organism>
<evidence type="ECO:0000256" key="3">
    <source>
        <dbReference type="ARBA" id="ARBA00022729"/>
    </source>
</evidence>
<dbReference type="SMART" id="SM00110">
    <property type="entry name" value="C1Q"/>
    <property type="match status" value="1"/>
</dbReference>
<dbReference type="EMBL" id="JAEAOA010001006">
    <property type="protein sequence ID" value="KAK3581333.1"/>
    <property type="molecule type" value="Genomic_DNA"/>
</dbReference>
<keyword evidence="4" id="KW-0175">Coiled coil</keyword>